<feature type="transmembrane region" description="Helical" evidence="5">
    <location>
        <begin position="312"/>
        <end position="331"/>
    </location>
</feature>
<dbReference type="PANTHER" id="PTHR37422:SF13">
    <property type="entry name" value="LIPOPOLYSACCHARIDE BIOSYNTHESIS PROTEIN PA4999-RELATED"/>
    <property type="match status" value="1"/>
</dbReference>
<evidence type="ECO:0000256" key="4">
    <source>
        <dbReference type="ARBA" id="ARBA00023136"/>
    </source>
</evidence>
<evidence type="ECO:0000259" key="6">
    <source>
        <dbReference type="Pfam" id="PF04932"/>
    </source>
</evidence>
<protein>
    <recommendedName>
        <fullName evidence="6">O-antigen ligase-related domain-containing protein</fullName>
    </recommendedName>
</protein>
<comment type="subcellular location">
    <subcellularLocation>
        <location evidence="1">Membrane</location>
        <topology evidence="1">Multi-pass membrane protein</topology>
    </subcellularLocation>
</comment>
<dbReference type="GO" id="GO:0016020">
    <property type="term" value="C:membrane"/>
    <property type="evidence" value="ECO:0007669"/>
    <property type="project" value="UniProtKB-SubCell"/>
</dbReference>
<dbReference type="EMBL" id="PDFK01000001">
    <property type="protein sequence ID" value="PKU53868.1"/>
    <property type="molecule type" value="Genomic_DNA"/>
</dbReference>
<evidence type="ECO:0000256" key="5">
    <source>
        <dbReference type="SAM" id="Phobius"/>
    </source>
</evidence>
<name>A0A2I0V6G7_9BACI</name>
<keyword evidence="3 5" id="KW-1133">Transmembrane helix</keyword>
<sequence>MKIFYTLMFSTLIFMSLMQPVAGIYHKLSLVIGLFIIVISVLLHKKIHIHNVQACVFFSLYTFFCVIAAGMNQDMILLKNSLQLMCLFIAVSIFFNDLVKAQVLEIVLNSVLIAYIPFLMLCFQQAHYMFEAFAGVFENPNTMGFSMIGLVIVVLMKLYNVTIQMLHGQQKVKYMLSFILYTVVYLISLYVILLSNARTSLLTVALATVVVMVWIVKSMNKTFLPFIKLVTLFTCLGVVVVMVMMKMDMMQEAVQSILLKMEKKSTNITDGRLEIWQYVFEHFHFWGHGVESLWSIGVSHAHNTLINILQEAGLLALVSYCLFLFAIAKGYRQMNEQLIVFTALVVVAVLGVSTFEILYFNMLHLLVFVVSGSMRDRGKSATLSE</sequence>
<feature type="domain" description="O-antigen ligase-related" evidence="6">
    <location>
        <begin position="184"/>
        <end position="320"/>
    </location>
</feature>
<feature type="transmembrane region" description="Helical" evidence="5">
    <location>
        <begin position="174"/>
        <end position="193"/>
    </location>
</feature>
<dbReference type="Pfam" id="PF04932">
    <property type="entry name" value="Wzy_C"/>
    <property type="match status" value="1"/>
</dbReference>
<evidence type="ECO:0000313" key="8">
    <source>
        <dbReference type="Proteomes" id="UP000234956"/>
    </source>
</evidence>
<evidence type="ECO:0000256" key="2">
    <source>
        <dbReference type="ARBA" id="ARBA00022692"/>
    </source>
</evidence>
<feature type="transmembrane region" description="Helical" evidence="5">
    <location>
        <begin position="223"/>
        <end position="245"/>
    </location>
</feature>
<gene>
    <name evidence="7" type="ORF">CRI88_02420</name>
</gene>
<feature type="transmembrane region" description="Helical" evidence="5">
    <location>
        <begin position="199"/>
        <end position="216"/>
    </location>
</feature>
<evidence type="ECO:0000313" key="7">
    <source>
        <dbReference type="EMBL" id="PKU53868.1"/>
    </source>
</evidence>
<feature type="transmembrane region" description="Helical" evidence="5">
    <location>
        <begin position="82"/>
        <end position="99"/>
    </location>
</feature>
<keyword evidence="2 5" id="KW-0812">Transmembrane</keyword>
<dbReference type="InterPro" id="IPR051533">
    <property type="entry name" value="WaaL-like"/>
</dbReference>
<dbReference type="PANTHER" id="PTHR37422">
    <property type="entry name" value="TEICHURONIC ACID BIOSYNTHESIS PROTEIN TUAE"/>
    <property type="match status" value="1"/>
</dbReference>
<evidence type="ECO:0000256" key="3">
    <source>
        <dbReference type="ARBA" id="ARBA00022989"/>
    </source>
</evidence>
<keyword evidence="4 5" id="KW-0472">Membrane</keyword>
<accession>A0A2I0V6G7</accession>
<feature type="transmembrane region" description="Helical" evidence="5">
    <location>
        <begin position="338"/>
        <end position="360"/>
    </location>
</feature>
<proteinExistence type="predicted"/>
<dbReference type="Proteomes" id="UP000234956">
    <property type="component" value="Unassembled WGS sequence"/>
</dbReference>
<evidence type="ECO:0000256" key="1">
    <source>
        <dbReference type="ARBA" id="ARBA00004141"/>
    </source>
</evidence>
<feature type="transmembrane region" description="Helical" evidence="5">
    <location>
        <begin position="142"/>
        <end position="162"/>
    </location>
</feature>
<feature type="transmembrane region" description="Helical" evidence="5">
    <location>
        <begin position="106"/>
        <end position="130"/>
    </location>
</feature>
<reference evidence="7 8" key="1">
    <citation type="submission" date="2017-10" db="EMBL/GenBank/DDBJ databases">
        <title>Draft genome of Lysinibacillus fusiformis strain Juneja, a laboratory-derived pathogen of Drosophila melanogaster.</title>
        <authorList>
            <person name="Smith B.R."/>
            <person name="Unckless R.L."/>
        </authorList>
    </citation>
    <scope>NUCLEOTIDE SEQUENCE [LARGE SCALE GENOMIC DNA]</scope>
    <source>
        <strain evidence="7 8">Juneja</strain>
    </source>
</reference>
<comment type="caution">
    <text evidence="7">The sequence shown here is derived from an EMBL/GenBank/DDBJ whole genome shotgun (WGS) entry which is preliminary data.</text>
</comment>
<feature type="transmembrane region" description="Helical" evidence="5">
    <location>
        <begin position="51"/>
        <end position="70"/>
    </location>
</feature>
<dbReference type="AlphaFoldDB" id="A0A2I0V6G7"/>
<organism evidence="7 8">
    <name type="scientific">Lysinibacillus fusiformis</name>
    <dbReference type="NCBI Taxonomy" id="28031"/>
    <lineage>
        <taxon>Bacteria</taxon>
        <taxon>Bacillati</taxon>
        <taxon>Bacillota</taxon>
        <taxon>Bacilli</taxon>
        <taxon>Bacillales</taxon>
        <taxon>Bacillaceae</taxon>
        <taxon>Lysinibacillus</taxon>
    </lineage>
</organism>
<feature type="transmembrane region" description="Helical" evidence="5">
    <location>
        <begin position="28"/>
        <end position="44"/>
    </location>
</feature>
<dbReference type="InterPro" id="IPR007016">
    <property type="entry name" value="O-antigen_ligase-rel_domated"/>
</dbReference>